<proteinExistence type="predicted"/>
<name>A0A2N9L705_9BACT</name>
<evidence type="ECO:0000313" key="1">
    <source>
        <dbReference type="EMBL" id="SPE19076.1"/>
    </source>
</evidence>
<sequence length="90" mass="9773">MARESPQAYNLATVRFVSHVAFHPNYSFICPKCGKRIEVIIDFDKVGEKRAAEIFLKCLSPGGCGWSGELSMSQGARIPGASSVILLGEQ</sequence>
<dbReference type="Proteomes" id="UP000239735">
    <property type="component" value="Unassembled WGS sequence"/>
</dbReference>
<accession>A0A2N9L705</accession>
<protein>
    <submittedName>
        <fullName evidence="1">Uncharacterized protein</fullName>
    </submittedName>
</protein>
<gene>
    <name evidence="1" type="ORF">SBA5_20023</name>
</gene>
<dbReference type="EMBL" id="OKRB01000075">
    <property type="protein sequence ID" value="SPE19076.1"/>
    <property type="molecule type" value="Genomic_DNA"/>
</dbReference>
<reference evidence="2" key="1">
    <citation type="submission" date="2018-02" db="EMBL/GenBank/DDBJ databases">
        <authorList>
            <person name="Hausmann B."/>
        </authorList>
    </citation>
    <scope>NUCLEOTIDE SEQUENCE [LARGE SCALE GENOMIC DNA]</scope>
    <source>
        <strain evidence="2">Peat soil MAG SbA5</strain>
    </source>
</reference>
<evidence type="ECO:0000313" key="2">
    <source>
        <dbReference type="Proteomes" id="UP000239735"/>
    </source>
</evidence>
<dbReference type="AlphaFoldDB" id="A0A2N9L705"/>
<organism evidence="1 2">
    <name type="scientific">Candidatus Sulfuritelmatomonas gaucii</name>
    <dbReference type="NCBI Taxonomy" id="2043161"/>
    <lineage>
        <taxon>Bacteria</taxon>
        <taxon>Pseudomonadati</taxon>
        <taxon>Acidobacteriota</taxon>
        <taxon>Terriglobia</taxon>
        <taxon>Terriglobales</taxon>
        <taxon>Acidobacteriaceae</taxon>
        <taxon>Candidatus Sulfuritelmatomonas</taxon>
    </lineage>
</organism>